<keyword evidence="2" id="KW-1185">Reference proteome</keyword>
<evidence type="ECO:0000313" key="1">
    <source>
        <dbReference type="EMBL" id="CAG8462178.1"/>
    </source>
</evidence>
<protein>
    <submittedName>
        <fullName evidence="1">492_t:CDS:1</fullName>
    </submittedName>
</protein>
<dbReference type="Proteomes" id="UP000789702">
    <property type="component" value="Unassembled WGS sequence"/>
</dbReference>
<gene>
    <name evidence="1" type="ORF">DHETER_LOCUS1334</name>
</gene>
<organism evidence="1 2">
    <name type="scientific">Dentiscutata heterogama</name>
    <dbReference type="NCBI Taxonomy" id="1316150"/>
    <lineage>
        <taxon>Eukaryota</taxon>
        <taxon>Fungi</taxon>
        <taxon>Fungi incertae sedis</taxon>
        <taxon>Mucoromycota</taxon>
        <taxon>Glomeromycotina</taxon>
        <taxon>Glomeromycetes</taxon>
        <taxon>Diversisporales</taxon>
        <taxon>Gigasporaceae</taxon>
        <taxon>Dentiscutata</taxon>
    </lineage>
</organism>
<evidence type="ECO:0000313" key="2">
    <source>
        <dbReference type="Proteomes" id="UP000789702"/>
    </source>
</evidence>
<reference evidence="1" key="1">
    <citation type="submission" date="2021-06" db="EMBL/GenBank/DDBJ databases">
        <authorList>
            <person name="Kallberg Y."/>
            <person name="Tangrot J."/>
            <person name="Rosling A."/>
        </authorList>
    </citation>
    <scope>NUCLEOTIDE SEQUENCE</scope>
    <source>
        <strain evidence="1">IL203A</strain>
    </source>
</reference>
<dbReference type="EMBL" id="CAJVPU010000788">
    <property type="protein sequence ID" value="CAG8462178.1"/>
    <property type="molecule type" value="Genomic_DNA"/>
</dbReference>
<name>A0ACA9KAY4_9GLOM</name>
<accession>A0ACA9KAY4</accession>
<comment type="caution">
    <text evidence="1">The sequence shown here is derived from an EMBL/GenBank/DDBJ whole genome shotgun (WGS) entry which is preliminary data.</text>
</comment>
<sequence>MNVEFDRISDGKHEVMLDKSLALSLVPTHTPPGKGVVCGVFGGYGLGYEIGWDTELVKIRIRLGYEFGWEANLVGI</sequence>
<proteinExistence type="predicted"/>